<organism evidence="1 2">
    <name type="scientific">Molorchus minor</name>
    <dbReference type="NCBI Taxonomy" id="1323400"/>
    <lineage>
        <taxon>Eukaryota</taxon>
        <taxon>Metazoa</taxon>
        <taxon>Ecdysozoa</taxon>
        <taxon>Arthropoda</taxon>
        <taxon>Hexapoda</taxon>
        <taxon>Insecta</taxon>
        <taxon>Pterygota</taxon>
        <taxon>Neoptera</taxon>
        <taxon>Endopterygota</taxon>
        <taxon>Coleoptera</taxon>
        <taxon>Polyphaga</taxon>
        <taxon>Cucujiformia</taxon>
        <taxon>Chrysomeloidea</taxon>
        <taxon>Cerambycidae</taxon>
        <taxon>Lamiinae</taxon>
        <taxon>Monochamini</taxon>
        <taxon>Molorchus</taxon>
    </lineage>
</organism>
<protein>
    <recommendedName>
        <fullName evidence="3">Peptidase aspartic putative domain-containing protein</fullName>
    </recommendedName>
</protein>
<feature type="non-terminal residue" evidence="1">
    <location>
        <position position="256"/>
    </location>
</feature>
<proteinExistence type="predicted"/>
<dbReference type="Proteomes" id="UP001162164">
    <property type="component" value="Unassembled WGS sequence"/>
</dbReference>
<dbReference type="PANTHER" id="PTHR47331">
    <property type="entry name" value="PHD-TYPE DOMAIN-CONTAINING PROTEIN"/>
    <property type="match status" value="1"/>
</dbReference>
<evidence type="ECO:0000313" key="1">
    <source>
        <dbReference type="EMBL" id="KAJ8977831.1"/>
    </source>
</evidence>
<keyword evidence="2" id="KW-1185">Reference proteome</keyword>
<reference evidence="1" key="1">
    <citation type="journal article" date="2023" name="Insect Mol. Biol.">
        <title>Genome sequencing provides insights into the evolution of gene families encoding plant cell wall-degrading enzymes in longhorned beetles.</title>
        <authorList>
            <person name="Shin N.R."/>
            <person name="Okamura Y."/>
            <person name="Kirsch R."/>
            <person name="Pauchet Y."/>
        </authorList>
    </citation>
    <scope>NUCLEOTIDE SEQUENCE</scope>
    <source>
        <strain evidence="1">MMC_N1</strain>
    </source>
</reference>
<evidence type="ECO:0000313" key="2">
    <source>
        <dbReference type="Proteomes" id="UP001162164"/>
    </source>
</evidence>
<evidence type="ECO:0008006" key="3">
    <source>
        <dbReference type="Google" id="ProtNLM"/>
    </source>
</evidence>
<name>A0ABQ9JIW4_9CUCU</name>
<gene>
    <name evidence="1" type="ORF">NQ317_011915</name>
</gene>
<dbReference type="EMBL" id="JAPWTJ010000506">
    <property type="protein sequence ID" value="KAJ8977831.1"/>
    <property type="molecule type" value="Genomic_DNA"/>
</dbReference>
<comment type="caution">
    <text evidence="1">The sequence shown here is derived from an EMBL/GenBank/DDBJ whole genome shotgun (WGS) entry which is preliminary data.</text>
</comment>
<accession>A0ABQ9JIW4</accession>
<sequence length="256" mass="28822">MPQHAFDVSDIGMNKVILAENDFNKPGPIDVLSGVDIFSELMCVGQINKEKGGPILPKTRLGWIVAGRLTPFDHVEEFETNKHFSKEERECEQSFIENFKRDDTGRFERLNTITYGTAPASFLAIRSLHQAAIENKSVANETIVSDFYMSGCSTVEGAKRLKTEISQILRGAGFELRKWNSNNKEILAESDTTVSTPTEYYINEDDNTRVLGLLWKSHTDILQYTVNNDQMHAKVTKRSILSTISKIFDPLGLLCP</sequence>